<dbReference type="RefSeq" id="WP_074986186.1">
    <property type="nucleotide sequence ID" value="NZ_CADFGN010000014.1"/>
</dbReference>
<dbReference type="InterPro" id="IPR000836">
    <property type="entry name" value="PRTase_dom"/>
</dbReference>
<dbReference type="Proteomes" id="UP000183529">
    <property type="component" value="Unassembled WGS sequence"/>
</dbReference>
<dbReference type="SUPFAM" id="SSF53271">
    <property type="entry name" value="PRTase-like"/>
    <property type="match status" value="1"/>
</dbReference>
<evidence type="ECO:0000313" key="3">
    <source>
        <dbReference type="Proteomes" id="UP000183529"/>
    </source>
</evidence>
<dbReference type="Gene3D" id="3.40.50.2020">
    <property type="match status" value="1"/>
</dbReference>
<dbReference type="EMBL" id="FNZM01000016">
    <property type="protein sequence ID" value="SEK08006.1"/>
    <property type="molecule type" value="Genomic_DNA"/>
</dbReference>
<gene>
    <name evidence="2" type="ORF">SAMN05216550_116124</name>
</gene>
<dbReference type="GO" id="GO:0016740">
    <property type="term" value="F:transferase activity"/>
    <property type="evidence" value="ECO:0007669"/>
    <property type="project" value="UniProtKB-KW"/>
</dbReference>
<reference evidence="2 3" key="1">
    <citation type="submission" date="2016-10" db="EMBL/GenBank/DDBJ databases">
        <authorList>
            <person name="Varghese N."/>
            <person name="Submissions S."/>
        </authorList>
    </citation>
    <scope>NUCLEOTIDE SEQUENCE [LARGE SCALE GENOMIC DNA]</scope>
    <source>
        <strain evidence="2 3">LMG 22274</strain>
    </source>
</reference>
<comment type="caution">
    <text evidence="2">The sequence shown here is derived from an EMBL/GenBank/DDBJ whole genome shotgun (WGS) entry which is preliminary data.</text>
</comment>
<dbReference type="CDD" id="cd06223">
    <property type="entry name" value="PRTases_typeI"/>
    <property type="match status" value="1"/>
</dbReference>
<keyword evidence="2" id="KW-0808">Transferase</keyword>
<protein>
    <submittedName>
        <fullName evidence="2">Phosphoribosyl transferase</fullName>
    </submittedName>
</protein>
<dbReference type="Gene3D" id="3.30.1310.20">
    <property type="entry name" value="PRTase-like"/>
    <property type="match status" value="1"/>
</dbReference>
<name>A0AAQ1JWN6_9BURK</name>
<evidence type="ECO:0000259" key="1">
    <source>
        <dbReference type="Pfam" id="PF00156"/>
    </source>
</evidence>
<accession>A0AAQ1JWN6</accession>
<organism evidence="2 3">
    <name type="scientific">Paraburkholderia tropica</name>
    <dbReference type="NCBI Taxonomy" id="92647"/>
    <lineage>
        <taxon>Bacteria</taxon>
        <taxon>Pseudomonadati</taxon>
        <taxon>Pseudomonadota</taxon>
        <taxon>Betaproteobacteria</taxon>
        <taxon>Burkholderiales</taxon>
        <taxon>Burkholderiaceae</taxon>
        <taxon>Paraburkholderia</taxon>
    </lineage>
</organism>
<feature type="domain" description="Phosphoribosyltransferase" evidence="1">
    <location>
        <begin position="9"/>
        <end position="180"/>
    </location>
</feature>
<sequence length="237" mass="25439">MSEVFRDRADAGRQLATALQRYAGRDDVVVLALPRGGVPVGYEVARALRCPLDVLIVRKLGAPYNPELAMGAVASGDALYVNDAVMRALGVSEARFAETLARERIELQRRESAYRGQRPPVAVLGKTVIVVDDGIATGATMHVALKALRASRPRALIIAVPVCPVGAEARFTEEADDFVCVMQPYHFMGIGQFYADFSQTGDDEVRACLDAAQEWQLSAACGDAAGARPLPPDGRPD</sequence>
<dbReference type="Pfam" id="PF00156">
    <property type="entry name" value="Pribosyltran"/>
    <property type="match status" value="1"/>
</dbReference>
<dbReference type="AlphaFoldDB" id="A0AAQ1JWN6"/>
<evidence type="ECO:0000313" key="2">
    <source>
        <dbReference type="EMBL" id="SEK08006.1"/>
    </source>
</evidence>
<proteinExistence type="predicted"/>
<dbReference type="InterPro" id="IPR029057">
    <property type="entry name" value="PRTase-like"/>
</dbReference>